<dbReference type="AlphaFoldDB" id="A0A844D379"/>
<evidence type="ECO:0000256" key="1">
    <source>
        <dbReference type="SAM" id="MobiDB-lite"/>
    </source>
</evidence>
<proteinExistence type="predicted"/>
<name>A0A844D379_9BURK</name>
<dbReference type="EMBL" id="WKJL01000010">
    <property type="protein sequence ID" value="MRW85391.1"/>
    <property type="molecule type" value="Genomic_DNA"/>
</dbReference>
<organism evidence="2 3">
    <name type="scientific">Duganella aquatilis</name>
    <dbReference type="NCBI Taxonomy" id="2666082"/>
    <lineage>
        <taxon>Bacteria</taxon>
        <taxon>Pseudomonadati</taxon>
        <taxon>Pseudomonadota</taxon>
        <taxon>Betaproteobacteria</taxon>
        <taxon>Burkholderiales</taxon>
        <taxon>Oxalobacteraceae</taxon>
        <taxon>Telluria group</taxon>
        <taxon>Duganella</taxon>
    </lineage>
</organism>
<evidence type="ECO:0000313" key="3">
    <source>
        <dbReference type="Proteomes" id="UP000439986"/>
    </source>
</evidence>
<reference evidence="2 3" key="1">
    <citation type="submission" date="2019-11" db="EMBL/GenBank/DDBJ databases">
        <title>Novel species isolated from a subtropical stream in China.</title>
        <authorList>
            <person name="Lu H."/>
        </authorList>
    </citation>
    <scope>NUCLEOTIDE SEQUENCE [LARGE SCALE GENOMIC DNA]</scope>
    <source>
        <strain evidence="2 3">FT26W</strain>
    </source>
</reference>
<sequence length="54" mass="5763">MADSFDKLLTAPLEARVADRMVVGGTAQGDPEFGQWRVGSEEQLGGAGERTARQ</sequence>
<dbReference type="Proteomes" id="UP000439986">
    <property type="component" value="Unassembled WGS sequence"/>
</dbReference>
<protein>
    <submittedName>
        <fullName evidence="2">Uncharacterized protein</fullName>
    </submittedName>
</protein>
<evidence type="ECO:0000313" key="2">
    <source>
        <dbReference type="EMBL" id="MRW85391.1"/>
    </source>
</evidence>
<keyword evidence="3" id="KW-1185">Reference proteome</keyword>
<accession>A0A844D379</accession>
<comment type="caution">
    <text evidence="2">The sequence shown here is derived from an EMBL/GenBank/DDBJ whole genome shotgun (WGS) entry which is preliminary data.</text>
</comment>
<gene>
    <name evidence="2" type="ORF">GJ698_14995</name>
</gene>
<feature type="region of interest" description="Disordered" evidence="1">
    <location>
        <begin position="25"/>
        <end position="54"/>
    </location>
</feature>